<dbReference type="EMBL" id="QREH01000001">
    <property type="protein sequence ID" value="REE02927.1"/>
    <property type="molecule type" value="Genomic_DNA"/>
</dbReference>
<dbReference type="GO" id="GO:0016491">
    <property type="term" value="F:oxidoreductase activity"/>
    <property type="evidence" value="ECO:0007669"/>
    <property type="project" value="UniProtKB-KW"/>
</dbReference>
<accession>A0A3D9LBS7</accession>
<sequence>MTNPWFESVAEAQRRAKKRLPASVYMALVAGSERGMTVQNNIDAFAELGFAPKITGNPLAQDTRTTIMGVPVESPVMISPTGVQAVHPEGEIAVARAANNRGAAMGLGAYSSKAMEDVIPENPGRTFFQLYWSGGRDQMLALAQRAKDAGAAGLIITLDWTNGYGRDWGSPEIPQEMNLKAILKYAPEIIAGGKFGYALDWARTLRPPELSVPNAVPKGEPAPGFFEAMGWWRQTEIPSWDDIAWLRRQWDGPFMVKGITRVDDAKAARDAGVTAVSVSNHGGNNLDTTPATIRLLPAVAEAIGEDVEVYLDGGIRRGSHVYKALALGARGVLIGRAYLWGMSANGQAGVENVLDIMKDGLKAAMMGNGHATLSEISAQDLLIPPGFAITAGGDEGHVWGAPALGSSAIEGAAGGLGPATRPRLSF</sequence>
<dbReference type="SUPFAM" id="SSF51395">
    <property type="entry name" value="FMN-linked oxidoreductases"/>
    <property type="match status" value="1"/>
</dbReference>
<comment type="caution">
    <text evidence="9">The sequence shown here is derived from an EMBL/GenBank/DDBJ whole genome shotgun (WGS) entry which is preliminary data.</text>
</comment>
<dbReference type="Gene3D" id="3.20.20.70">
    <property type="entry name" value="Aldolase class I"/>
    <property type="match status" value="1"/>
</dbReference>
<feature type="domain" description="FMN hydroxy acid dehydrogenase" evidence="8">
    <location>
        <begin position="1"/>
        <end position="386"/>
    </location>
</feature>
<feature type="binding site" evidence="7">
    <location>
        <position position="166"/>
    </location>
    <ligand>
        <name>glyoxylate</name>
        <dbReference type="ChEBI" id="CHEBI:36655"/>
    </ligand>
</feature>
<evidence type="ECO:0000256" key="7">
    <source>
        <dbReference type="PIRSR" id="PIRSR000138-2"/>
    </source>
</evidence>
<dbReference type="NCBIfam" id="TIGR03966">
    <property type="entry name" value="actino_HemFlav"/>
    <property type="match status" value="1"/>
</dbReference>
<evidence type="ECO:0000313" key="10">
    <source>
        <dbReference type="Proteomes" id="UP000256727"/>
    </source>
</evidence>
<evidence type="ECO:0000256" key="3">
    <source>
        <dbReference type="ARBA" id="ARBA00022643"/>
    </source>
</evidence>
<gene>
    <name evidence="9" type="ORF">C8E99_0717</name>
</gene>
<evidence type="ECO:0000256" key="6">
    <source>
        <dbReference type="PIRSR" id="PIRSR000138-1"/>
    </source>
</evidence>
<feature type="binding site" evidence="7">
    <location>
        <begin position="335"/>
        <end position="336"/>
    </location>
    <ligand>
        <name>FMN</name>
        <dbReference type="ChEBI" id="CHEBI:58210"/>
    </ligand>
</feature>
<feature type="binding site" evidence="7">
    <location>
        <position position="257"/>
    </location>
    <ligand>
        <name>FMN</name>
        <dbReference type="ChEBI" id="CHEBI:58210"/>
    </ligand>
</feature>
<dbReference type="InterPro" id="IPR012133">
    <property type="entry name" value="Alpha-hydoxy_acid_DH_FMN"/>
</dbReference>
<dbReference type="PIRSF" id="PIRSF000138">
    <property type="entry name" value="Al-hdrx_acd_dh"/>
    <property type="match status" value="1"/>
</dbReference>
<feature type="active site" description="Proton acceptor" evidence="6">
    <location>
        <position position="281"/>
    </location>
</feature>
<dbReference type="InterPro" id="IPR037396">
    <property type="entry name" value="FMN_HAD"/>
</dbReference>
<organism evidence="9 10">
    <name type="scientific">Citricoccus muralis</name>
    <dbReference type="NCBI Taxonomy" id="169134"/>
    <lineage>
        <taxon>Bacteria</taxon>
        <taxon>Bacillati</taxon>
        <taxon>Actinomycetota</taxon>
        <taxon>Actinomycetes</taxon>
        <taxon>Micrococcales</taxon>
        <taxon>Micrococcaceae</taxon>
        <taxon>Citricoccus</taxon>
    </lineage>
</organism>
<dbReference type="RefSeq" id="WP_115931140.1">
    <property type="nucleotide sequence ID" value="NZ_QREH01000001.1"/>
</dbReference>
<feature type="binding site" evidence="7">
    <location>
        <position position="281"/>
    </location>
    <ligand>
        <name>glyoxylate</name>
        <dbReference type="ChEBI" id="CHEBI:36655"/>
    </ligand>
</feature>
<dbReference type="OrthoDB" id="9770452at2"/>
<keyword evidence="4" id="KW-0560">Oxidoreductase</keyword>
<dbReference type="Pfam" id="PF01070">
    <property type="entry name" value="FMN_dh"/>
    <property type="match status" value="1"/>
</dbReference>
<comment type="similarity">
    <text evidence="5">Belongs to the FMN-dependent alpha-hydroxy acid dehydrogenase family.</text>
</comment>
<dbReference type="InterPro" id="IPR000262">
    <property type="entry name" value="FMN-dep_DH"/>
</dbReference>
<dbReference type="PROSITE" id="PS51349">
    <property type="entry name" value="FMN_HYDROXY_ACID_DH_2"/>
    <property type="match status" value="1"/>
</dbReference>
<evidence type="ECO:0000259" key="8">
    <source>
        <dbReference type="PROSITE" id="PS51349"/>
    </source>
</evidence>
<feature type="binding site" evidence="7">
    <location>
        <begin position="80"/>
        <end position="82"/>
    </location>
    <ligand>
        <name>FMN</name>
        <dbReference type="ChEBI" id="CHEBI:58210"/>
    </ligand>
</feature>
<feature type="binding site" evidence="7">
    <location>
        <position position="157"/>
    </location>
    <ligand>
        <name>FMN</name>
        <dbReference type="ChEBI" id="CHEBI:58210"/>
    </ligand>
</feature>
<name>A0A3D9LBS7_9MICC</name>
<keyword evidence="10" id="KW-1185">Reference proteome</keyword>
<feature type="binding site" evidence="7">
    <location>
        <begin position="312"/>
        <end position="316"/>
    </location>
    <ligand>
        <name>FMN</name>
        <dbReference type="ChEBI" id="CHEBI:58210"/>
    </ligand>
</feature>
<evidence type="ECO:0000256" key="1">
    <source>
        <dbReference type="ARBA" id="ARBA00001917"/>
    </source>
</evidence>
<comment type="cofactor">
    <cofactor evidence="1">
        <name>FMN</name>
        <dbReference type="ChEBI" id="CHEBI:58210"/>
    </cofactor>
</comment>
<proteinExistence type="inferred from homology"/>
<evidence type="ECO:0000256" key="4">
    <source>
        <dbReference type="ARBA" id="ARBA00023002"/>
    </source>
</evidence>
<reference evidence="9 10" key="1">
    <citation type="submission" date="2018-07" db="EMBL/GenBank/DDBJ databases">
        <title>Sequencing the genomes of 1000 actinobacteria strains.</title>
        <authorList>
            <person name="Klenk H.-P."/>
        </authorList>
    </citation>
    <scope>NUCLEOTIDE SEQUENCE [LARGE SCALE GENOMIC DNA]</scope>
    <source>
        <strain evidence="9 10">DSM 14442</strain>
    </source>
</reference>
<feature type="binding site" evidence="7">
    <location>
        <position position="131"/>
    </location>
    <ligand>
        <name>glyoxylate</name>
        <dbReference type="ChEBI" id="CHEBI:36655"/>
    </ligand>
</feature>
<dbReference type="GO" id="GO:0010181">
    <property type="term" value="F:FMN binding"/>
    <property type="evidence" value="ECO:0007669"/>
    <property type="project" value="InterPro"/>
</dbReference>
<keyword evidence="2 7" id="KW-0285">Flavoprotein</keyword>
<dbReference type="Proteomes" id="UP000256727">
    <property type="component" value="Unassembled WGS sequence"/>
</dbReference>
<dbReference type="AlphaFoldDB" id="A0A3D9LBS7"/>
<dbReference type="CDD" id="cd02809">
    <property type="entry name" value="alpha_hydroxyacid_oxid_FMN"/>
    <property type="match status" value="1"/>
</dbReference>
<dbReference type="PANTHER" id="PTHR10578">
    <property type="entry name" value="S -2-HYDROXY-ACID OXIDASE-RELATED"/>
    <property type="match status" value="1"/>
</dbReference>
<protein>
    <submittedName>
        <fullName evidence="9">L-lactate dehydrogenase (Cytochrome)/glycolate oxidase</fullName>
    </submittedName>
</protein>
<evidence type="ECO:0000313" key="9">
    <source>
        <dbReference type="EMBL" id="REE02927.1"/>
    </source>
</evidence>
<dbReference type="InterPro" id="IPR023989">
    <property type="entry name" value="MftD"/>
</dbReference>
<keyword evidence="3 7" id="KW-0288">FMN</keyword>
<evidence type="ECO:0000256" key="2">
    <source>
        <dbReference type="ARBA" id="ARBA00022630"/>
    </source>
</evidence>
<dbReference type="InterPro" id="IPR013785">
    <property type="entry name" value="Aldolase_TIM"/>
</dbReference>
<evidence type="ECO:0000256" key="5">
    <source>
        <dbReference type="ARBA" id="ARBA00024042"/>
    </source>
</evidence>
<feature type="binding site" evidence="7">
    <location>
        <position position="129"/>
    </location>
    <ligand>
        <name>FMN</name>
        <dbReference type="ChEBI" id="CHEBI:58210"/>
    </ligand>
</feature>
<feature type="binding site" evidence="7">
    <location>
        <position position="279"/>
    </location>
    <ligand>
        <name>FMN</name>
        <dbReference type="ChEBI" id="CHEBI:58210"/>
    </ligand>
</feature>
<dbReference type="PANTHER" id="PTHR10578:SF107">
    <property type="entry name" value="2-HYDROXYACID OXIDASE 1"/>
    <property type="match status" value="1"/>
</dbReference>